<evidence type="ECO:0000313" key="4">
    <source>
        <dbReference type="EMBL" id="SDQ52055.1"/>
    </source>
</evidence>
<protein>
    <recommendedName>
        <fullName evidence="3">tRNA(Met) cytidine acetate ligase</fullName>
        <ecNumber evidence="3">6.3.4.-</ecNumber>
    </recommendedName>
</protein>
<keyword evidence="3" id="KW-0547">Nucleotide-binding</keyword>
<dbReference type="InterPro" id="IPR014729">
    <property type="entry name" value="Rossmann-like_a/b/a_fold"/>
</dbReference>
<dbReference type="GO" id="GO:0016879">
    <property type="term" value="F:ligase activity, forming carbon-nitrogen bonds"/>
    <property type="evidence" value="ECO:0007669"/>
    <property type="project" value="UniProtKB-UniRule"/>
</dbReference>
<dbReference type="GO" id="GO:0006400">
    <property type="term" value="P:tRNA modification"/>
    <property type="evidence" value="ECO:0007669"/>
    <property type="project" value="UniProtKB-UniRule"/>
</dbReference>
<feature type="binding site" evidence="3">
    <location>
        <position position="161"/>
    </location>
    <ligand>
        <name>ATP</name>
        <dbReference type="ChEBI" id="CHEBI:30616"/>
    </ligand>
</feature>
<dbReference type="InterPro" id="IPR008513">
    <property type="entry name" value="tRNA(Met)_cyd_acetate_ligase"/>
</dbReference>
<keyword evidence="3" id="KW-0067">ATP-binding</keyword>
<organism evidence="4 5">
    <name type="scientific">Carnobacterium viridans</name>
    <dbReference type="NCBI Taxonomy" id="174587"/>
    <lineage>
        <taxon>Bacteria</taxon>
        <taxon>Bacillati</taxon>
        <taxon>Bacillota</taxon>
        <taxon>Bacilli</taxon>
        <taxon>Lactobacillales</taxon>
        <taxon>Carnobacteriaceae</taxon>
        <taxon>Carnobacterium</taxon>
    </lineage>
</organism>
<proteinExistence type="inferred from homology"/>
<name>A0A1H1BJ92_9LACT</name>
<dbReference type="Gene3D" id="3.40.50.620">
    <property type="entry name" value="HUPs"/>
    <property type="match status" value="1"/>
</dbReference>
<feature type="binding site" evidence="3">
    <location>
        <begin position="7"/>
        <end position="20"/>
    </location>
    <ligand>
        <name>ATP</name>
        <dbReference type="ChEBI" id="CHEBI:30616"/>
    </ligand>
</feature>
<comment type="function">
    <text evidence="3">Catalyzes the formation of N(4)-acetylcytidine (ac(4)C) at the wobble position of elongator tRNA(Met), using acetate and ATP as substrates. First activates an acetate ion to form acetyladenylate (Ac-AMP) and then transfers the acetyl group to tRNA to form ac(4)C34.</text>
</comment>
<dbReference type="OrthoDB" id="9769796at2"/>
<comment type="subcellular location">
    <subcellularLocation>
        <location evidence="3">Cytoplasm</location>
    </subcellularLocation>
</comment>
<keyword evidence="2 3" id="KW-0819">tRNA processing</keyword>
<keyword evidence="3" id="KW-0694">RNA-binding</keyword>
<feature type="binding site" evidence="3">
    <location>
        <position position="101"/>
    </location>
    <ligand>
        <name>ATP</name>
        <dbReference type="ChEBI" id="CHEBI:30616"/>
    </ligand>
</feature>
<evidence type="ECO:0000313" key="5">
    <source>
        <dbReference type="Proteomes" id="UP000199481"/>
    </source>
</evidence>
<accession>A0A1H1BJ92</accession>
<reference evidence="5" key="1">
    <citation type="submission" date="2016-10" db="EMBL/GenBank/DDBJ databases">
        <authorList>
            <person name="Varghese N."/>
            <person name="Submissions S."/>
        </authorList>
    </citation>
    <scope>NUCLEOTIDE SEQUENCE [LARGE SCALE GENOMIC DNA]</scope>
    <source>
        <strain evidence="5">MPL-11</strain>
    </source>
</reference>
<dbReference type="EC" id="6.3.4.-" evidence="3"/>
<keyword evidence="1 3" id="KW-0436">Ligase</keyword>
<dbReference type="PANTHER" id="PTHR37825:SF1">
    <property type="entry name" value="TRNA(MET) CYTIDINE ACETATE LIGASE"/>
    <property type="match status" value="1"/>
</dbReference>
<gene>
    <name evidence="3" type="primary">tmcAL</name>
    <name evidence="4" type="ORF">SAMN04487752_2615</name>
</gene>
<dbReference type="GO" id="GO:0016740">
    <property type="term" value="F:transferase activity"/>
    <property type="evidence" value="ECO:0007669"/>
    <property type="project" value="UniProtKB-KW"/>
</dbReference>
<dbReference type="Pfam" id="PF05636">
    <property type="entry name" value="HIGH_NTase1"/>
    <property type="match status" value="1"/>
</dbReference>
<dbReference type="GO" id="GO:0000049">
    <property type="term" value="F:tRNA binding"/>
    <property type="evidence" value="ECO:0007669"/>
    <property type="project" value="UniProtKB-KW"/>
</dbReference>
<feature type="binding site" evidence="3">
    <location>
        <begin position="186"/>
        <end position="187"/>
    </location>
    <ligand>
        <name>ATP</name>
        <dbReference type="ChEBI" id="CHEBI:30616"/>
    </ligand>
</feature>
<dbReference type="AlphaFoldDB" id="A0A1H1BJ92"/>
<dbReference type="NCBIfam" id="NF010191">
    <property type="entry name" value="PRK13670.1"/>
    <property type="match status" value="1"/>
</dbReference>
<dbReference type="HAMAP" id="MF_01539">
    <property type="entry name" value="TmcAL"/>
    <property type="match status" value="1"/>
</dbReference>
<comment type="catalytic activity">
    <reaction evidence="3">
        <text>cytidine(34) in elongator tRNA(Met) + acetate + ATP = N(4)-acetylcytidine(34) in elongator tRNA(Met) + AMP + diphosphate</text>
        <dbReference type="Rhea" id="RHEA:58144"/>
        <dbReference type="Rhea" id="RHEA-COMP:10693"/>
        <dbReference type="Rhea" id="RHEA-COMP:10694"/>
        <dbReference type="ChEBI" id="CHEBI:30089"/>
        <dbReference type="ChEBI" id="CHEBI:30616"/>
        <dbReference type="ChEBI" id="CHEBI:33019"/>
        <dbReference type="ChEBI" id="CHEBI:74900"/>
        <dbReference type="ChEBI" id="CHEBI:82748"/>
        <dbReference type="ChEBI" id="CHEBI:456215"/>
    </reaction>
</comment>
<keyword evidence="5" id="KW-1185">Reference proteome</keyword>
<evidence type="ECO:0000256" key="3">
    <source>
        <dbReference type="HAMAP-Rule" id="MF_01539"/>
    </source>
</evidence>
<comment type="similarity">
    <text evidence="3">Belongs to the TmcAL family.</text>
</comment>
<dbReference type="EMBL" id="FNJW01000008">
    <property type="protein sequence ID" value="SDQ52055.1"/>
    <property type="molecule type" value="Genomic_DNA"/>
</dbReference>
<dbReference type="SUPFAM" id="SSF52374">
    <property type="entry name" value="Nucleotidylyl transferase"/>
    <property type="match status" value="1"/>
</dbReference>
<dbReference type="PANTHER" id="PTHR37825">
    <property type="entry name" value="TRNA(MET) CYTIDINE ACETATE LIGASE"/>
    <property type="match status" value="1"/>
</dbReference>
<keyword evidence="4" id="KW-0808">Transferase</keyword>
<dbReference type="GO" id="GO:0005737">
    <property type="term" value="C:cytoplasm"/>
    <property type="evidence" value="ECO:0007669"/>
    <property type="project" value="UniProtKB-SubCell"/>
</dbReference>
<evidence type="ECO:0000256" key="1">
    <source>
        <dbReference type="ARBA" id="ARBA00022598"/>
    </source>
</evidence>
<keyword evidence="3" id="KW-0963">Cytoplasm</keyword>
<dbReference type="GO" id="GO:0005524">
    <property type="term" value="F:ATP binding"/>
    <property type="evidence" value="ECO:0007669"/>
    <property type="project" value="UniProtKB-KW"/>
</dbReference>
<keyword evidence="3" id="KW-0820">tRNA-binding</keyword>
<dbReference type="Proteomes" id="UP000199481">
    <property type="component" value="Unassembled WGS sequence"/>
</dbReference>
<evidence type="ECO:0000256" key="2">
    <source>
        <dbReference type="ARBA" id="ARBA00022694"/>
    </source>
</evidence>
<sequence length="406" mass="46382">MKSCGVVVEYNPLHNGHVYHLKKAREVSGADIIIAVMSGNFLQRGEPAIVDKWTRTQMALAAGADIVIELPVAFSAQPADHFAKGAVGLLQAMKCDAICFGSESGEGSDYQKLAQFLNQHTAAINQRFKENKNQGQTYASQMEQVLKELLPSQPIALSTPNNILGLAYAKENLLYEKPMELYALRRIGSAYHDEELIEQNFSSATAIRKKLLEKNQKAVSLEELKANMPASSLELITDNPLVSWENYWPYLKYQIEVQSLEELRSIYQVTEGIEYRLKECIQEANSFEQFISLVKNKRVSWTRLQRMCVYILLQLKKEDMVKELQKPKAVHLLGFSLLGRKYLQEIKKELTIPLIANVTKKNKKLWTLDIKAGKIYQMGQLGLIKEQDYYRQPLNFYFENTYENKA</sequence>